<organism evidence="1 2">
    <name type="scientific">Populus trichocarpa</name>
    <name type="common">Western balsam poplar</name>
    <name type="synonym">Populus balsamifera subsp. trichocarpa</name>
    <dbReference type="NCBI Taxonomy" id="3694"/>
    <lineage>
        <taxon>Eukaryota</taxon>
        <taxon>Viridiplantae</taxon>
        <taxon>Streptophyta</taxon>
        <taxon>Embryophyta</taxon>
        <taxon>Tracheophyta</taxon>
        <taxon>Spermatophyta</taxon>
        <taxon>Magnoliopsida</taxon>
        <taxon>eudicotyledons</taxon>
        <taxon>Gunneridae</taxon>
        <taxon>Pentapetalae</taxon>
        <taxon>rosids</taxon>
        <taxon>fabids</taxon>
        <taxon>Malpighiales</taxon>
        <taxon>Salicaceae</taxon>
        <taxon>Saliceae</taxon>
        <taxon>Populus</taxon>
    </lineage>
</organism>
<evidence type="ECO:0000313" key="2">
    <source>
        <dbReference type="Proteomes" id="UP000006729"/>
    </source>
</evidence>
<reference evidence="1 2" key="1">
    <citation type="journal article" date="2006" name="Science">
        <title>The genome of black cottonwood, Populus trichocarpa (Torr. &amp; Gray).</title>
        <authorList>
            <person name="Tuskan G.A."/>
            <person name="Difazio S."/>
            <person name="Jansson S."/>
            <person name="Bohlmann J."/>
            <person name="Grigoriev I."/>
            <person name="Hellsten U."/>
            <person name="Putnam N."/>
            <person name="Ralph S."/>
            <person name="Rombauts S."/>
            <person name="Salamov A."/>
            <person name="Schein J."/>
            <person name="Sterck L."/>
            <person name="Aerts A."/>
            <person name="Bhalerao R.R."/>
            <person name="Bhalerao R.P."/>
            <person name="Blaudez D."/>
            <person name="Boerjan W."/>
            <person name="Brun A."/>
            <person name="Brunner A."/>
            <person name="Busov V."/>
            <person name="Campbell M."/>
            <person name="Carlson J."/>
            <person name="Chalot M."/>
            <person name="Chapman J."/>
            <person name="Chen G.L."/>
            <person name="Cooper D."/>
            <person name="Coutinho P.M."/>
            <person name="Couturier J."/>
            <person name="Covert S."/>
            <person name="Cronk Q."/>
            <person name="Cunningham R."/>
            <person name="Davis J."/>
            <person name="Degroeve S."/>
            <person name="Dejardin A."/>
            <person name="Depamphilis C."/>
            <person name="Detter J."/>
            <person name="Dirks B."/>
            <person name="Dubchak I."/>
            <person name="Duplessis S."/>
            <person name="Ehlting J."/>
            <person name="Ellis B."/>
            <person name="Gendler K."/>
            <person name="Goodstein D."/>
            <person name="Gribskov M."/>
            <person name="Grimwood J."/>
            <person name="Groover A."/>
            <person name="Gunter L."/>
            <person name="Hamberger B."/>
            <person name="Heinze B."/>
            <person name="Helariutta Y."/>
            <person name="Henrissat B."/>
            <person name="Holligan D."/>
            <person name="Holt R."/>
            <person name="Huang W."/>
            <person name="Islam-Faridi N."/>
            <person name="Jones S."/>
            <person name="Jones-Rhoades M."/>
            <person name="Jorgensen R."/>
            <person name="Joshi C."/>
            <person name="Kangasjarvi J."/>
            <person name="Karlsson J."/>
            <person name="Kelleher C."/>
            <person name="Kirkpatrick R."/>
            <person name="Kirst M."/>
            <person name="Kohler A."/>
            <person name="Kalluri U."/>
            <person name="Larimer F."/>
            <person name="Leebens-Mack J."/>
            <person name="Leple J.C."/>
            <person name="Locascio P."/>
            <person name="Lou Y."/>
            <person name="Lucas S."/>
            <person name="Martin F."/>
            <person name="Montanini B."/>
            <person name="Napoli C."/>
            <person name="Nelson D.R."/>
            <person name="Nelson C."/>
            <person name="Nieminen K."/>
            <person name="Nilsson O."/>
            <person name="Pereda V."/>
            <person name="Peter G."/>
            <person name="Philippe R."/>
            <person name="Pilate G."/>
            <person name="Poliakov A."/>
            <person name="Razumovskaya J."/>
            <person name="Richardson P."/>
            <person name="Rinaldi C."/>
            <person name="Ritland K."/>
            <person name="Rouze P."/>
            <person name="Ryaboy D."/>
            <person name="Schmutz J."/>
            <person name="Schrader J."/>
            <person name="Segerman B."/>
            <person name="Shin H."/>
            <person name="Siddiqui A."/>
            <person name="Sterky F."/>
            <person name="Terry A."/>
            <person name="Tsai C.J."/>
            <person name="Uberbacher E."/>
            <person name="Unneberg P."/>
            <person name="Vahala J."/>
            <person name="Wall K."/>
            <person name="Wessler S."/>
            <person name="Yang G."/>
            <person name="Yin T."/>
            <person name="Douglas C."/>
            <person name="Marra M."/>
            <person name="Sandberg G."/>
            <person name="Van de Peer Y."/>
            <person name="Rokhsar D."/>
        </authorList>
    </citation>
    <scope>NUCLEOTIDE SEQUENCE [LARGE SCALE GENOMIC DNA]</scope>
    <source>
        <strain evidence="2">cv. Nisqually</strain>
        <strain evidence="1">Nisqually-1</strain>
    </source>
</reference>
<reference evidence="1" key="2">
    <citation type="submission" date="2017-07" db="EMBL/GenBank/DDBJ databases">
        <title>WGS assembly of Populus trichocarpa.</title>
        <authorList>
            <person name="Tuskan G."/>
            <person name="Difazio S."/>
            <person name="Jansson S."/>
            <person name="Bohlmann J."/>
            <person name="Grigoriev I."/>
            <person name="Hellsten U."/>
            <person name="Putnam N."/>
            <person name="Ralph S."/>
            <person name="Rombauts S."/>
            <person name="Salamov A."/>
            <person name="Schein J."/>
            <person name="Sterck L."/>
            <person name="Aerts A."/>
            <person name="Bhalerao R."/>
            <person name="Bhalerao R."/>
            <person name="Blaudez D."/>
            <person name="Boerjan W."/>
            <person name="Brun A."/>
            <person name="Brunner A."/>
            <person name="Busov V."/>
            <person name="Campbell M."/>
            <person name="Carlson J."/>
            <person name="Chalot M."/>
            <person name="Chapman J."/>
            <person name="Chen G."/>
            <person name="Cooper D."/>
            <person name="Coutinho P."/>
            <person name="Couturier J."/>
            <person name="Covert S."/>
            <person name="Cronk Q."/>
            <person name="Cunningham R."/>
            <person name="Davis J."/>
            <person name="Degroeve S."/>
            <person name="Dejardin A."/>
            <person name="Depamphilis C."/>
            <person name="Detter J."/>
            <person name="Dirks B."/>
            <person name="Dubchak I."/>
            <person name="Duplessis S."/>
            <person name="Ehlting J."/>
            <person name="Ellis B."/>
            <person name="Gendler K."/>
            <person name="Goodstein D."/>
            <person name="Gribskov M."/>
            <person name="Grimwood J."/>
            <person name="Groover A."/>
            <person name="Gunter L."/>
            <person name="Hamberger B."/>
            <person name="Heinze B."/>
            <person name="Helariutta Y."/>
            <person name="Henrissat B."/>
            <person name="Holligan D."/>
            <person name="Holt R."/>
            <person name="Huang W."/>
            <person name="Islam-Faridi N."/>
            <person name="Jones S."/>
            <person name="Jones-Rhoades M."/>
            <person name="Jorgensen R."/>
            <person name="Joshi C."/>
            <person name="Kangasjarvi J."/>
            <person name="Karlsson J."/>
            <person name="Kelleher C."/>
            <person name="Kirkpatrick R."/>
            <person name="Kirst M."/>
            <person name="Kohler A."/>
            <person name="Kalluri U."/>
            <person name="Larimer F."/>
            <person name="Leebens-Mack J."/>
            <person name="Leple J."/>
            <person name="Locascio P."/>
            <person name="Lou Y."/>
            <person name="Lucas S."/>
            <person name="Martin F."/>
            <person name="Montanini B."/>
            <person name="Napoli C."/>
            <person name="Nelson D."/>
            <person name="Nelson C."/>
            <person name="Nieminen K."/>
            <person name="Nilsson O."/>
            <person name="Pereda V."/>
            <person name="Peter G."/>
            <person name="Philippe R."/>
            <person name="Pilate G."/>
            <person name="Poliakov A."/>
            <person name="Razumovskaya J."/>
            <person name="Richardson P."/>
            <person name="Rinaldi C."/>
            <person name="Ritland K."/>
            <person name="Rouze P."/>
            <person name="Ryaboy D."/>
            <person name="Schmutz J."/>
            <person name="Schrader J."/>
            <person name="Segerman B."/>
            <person name="Shin H."/>
            <person name="Siddiqui A."/>
            <person name="Sterky F."/>
            <person name="Terry A."/>
            <person name="Tsai C."/>
            <person name="Uberbacher E."/>
            <person name="Unneberg P."/>
            <person name="Vahala J."/>
            <person name="Wall K."/>
            <person name="Wessler S."/>
            <person name="Yang G."/>
            <person name="Yin T."/>
            <person name="Douglas C."/>
            <person name="Marra M."/>
            <person name="Sandberg G."/>
            <person name="Van De Peer Y."/>
            <person name="Rokhsar D."/>
        </authorList>
    </citation>
    <scope>NUCLEOTIDE SEQUENCE</scope>
    <source>
        <strain evidence="1">Nisqually-1</strain>
    </source>
</reference>
<gene>
    <name evidence="1" type="ORF">POPTR_016G004850</name>
</gene>
<dbReference type="InParanoid" id="A0A3N7HP64"/>
<protein>
    <submittedName>
        <fullName evidence="1">Uncharacterized protein</fullName>
    </submittedName>
</protein>
<dbReference type="EMBL" id="CM009305">
    <property type="protein sequence ID" value="RQP01107.1"/>
    <property type="molecule type" value="Genomic_DNA"/>
</dbReference>
<dbReference type="EMBL" id="CM009305">
    <property type="protein sequence ID" value="RQP01109.1"/>
    <property type="molecule type" value="Genomic_DNA"/>
</dbReference>
<dbReference type="EMBL" id="CM009305">
    <property type="protein sequence ID" value="RQP01108.1"/>
    <property type="molecule type" value="Genomic_DNA"/>
</dbReference>
<evidence type="ECO:0000313" key="1">
    <source>
        <dbReference type="EMBL" id="RQP01109.1"/>
    </source>
</evidence>
<sequence>MMEIIRCRLVDPCFHMQDTFQDLMPCTAHSSMIRALSFFFFFSDDYCIHT</sequence>
<proteinExistence type="predicted"/>
<name>A0A3N7HP64_POPTR</name>
<dbReference type="EMBL" id="CM009305">
    <property type="protein sequence ID" value="RQP01106.1"/>
    <property type="molecule type" value="Genomic_DNA"/>
</dbReference>
<accession>A0A3N7HP64</accession>
<dbReference type="AlphaFoldDB" id="A0A3N7HP64"/>
<dbReference type="Proteomes" id="UP000006729">
    <property type="component" value="Chromosome 16"/>
</dbReference>
<keyword evidence="2" id="KW-1185">Reference proteome</keyword>